<dbReference type="GO" id="GO:0005737">
    <property type="term" value="C:cytoplasm"/>
    <property type="evidence" value="ECO:0007669"/>
    <property type="project" value="TreeGrafter"/>
</dbReference>
<sequence>MEEQKMKQHDEAVAAIANKVKSFSSAGTQFRIYHGDTNSTRPSTRKAGEVVDITGLNLIIKIDDKNKVAMVESNVNMRDLVDATLKHGLLPQVVPEFPGITVGGCYSGTAAESSSFKFGYFDKSLNWAEFILADGRIVKASSEENADLFRGAVGACGTLGIGTLFELKLVTARPFVEVKYLAVHSMTEVLKIVNEHTENLSFADFVDGIMFSAVNGVMIIGTMVDEVKPGATVTRFTRKQDPWFFLRAHESVAHARDTTCDTCSFTNSRRFWHQTIATDVVPIRDYIFRYDRGAFWMGTYGRSPSKFNRRTRFLLDPFMRARAMYKTMRHSGRSQLFIIQDVALPQESSEAFFDWSHQNLYIYPIWVCPIKASTDAPLHLANRPADVDHKVIINLGIWGQKTVSWPEMDVHWGPQGFEEVVTDTRAIEAKAKELGGLKWLYAHNHYTEEEFWSIYDKQQYDELRKKYAAAGLPNLFEKTTSEIMEYIPEKPFWKSIFKTFLGRDNLLN</sequence>
<keyword evidence="9" id="KW-1185">Reference proteome</keyword>
<evidence type="ECO:0000256" key="1">
    <source>
        <dbReference type="ARBA" id="ARBA00004167"/>
    </source>
</evidence>
<dbReference type="Gene3D" id="3.30.465.10">
    <property type="match status" value="1"/>
</dbReference>
<dbReference type="InterPro" id="IPR016166">
    <property type="entry name" value="FAD-bd_PCMH"/>
</dbReference>
<dbReference type="InterPro" id="IPR006094">
    <property type="entry name" value="Oxid_FAD_bind_N"/>
</dbReference>
<dbReference type="PANTHER" id="PTHR10801">
    <property type="entry name" value="24-DEHYDROCHOLESTEROL REDUCTASE"/>
    <property type="match status" value="1"/>
</dbReference>
<dbReference type="InterPro" id="IPR036318">
    <property type="entry name" value="FAD-bd_PCMH-like_sf"/>
</dbReference>
<dbReference type="EMBL" id="MPGH01000208">
    <property type="protein sequence ID" value="OLN83080.1"/>
    <property type="molecule type" value="Genomic_DNA"/>
</dbReference>
<dbReference type="EC" id="1.3.1.72" evidence="2"/>
<dbReference type="InterPro" id="IPR016169">
    <property type="entry name" value="FAD-bd_PCMH_sub2"/>
</dbReference>
<dbReference type="GO" id="GO:0016020">
    <property type="term" value="C:membrane"/>
    <property type="evidence" value="ECO:0007669"/>
    <property type="project" value="UniProtKB-SubCell"/>
</dbReference>
<feature type="domain" description="FAD-binding PCMH-type" evidence="7">
    <location>
        <begin position="1"/>
        <end position="172"/>
    </location>
</feature>
<dbReference type="GO" id="GO:0050614">
    <property type="term" value="F:Delta24-sterol reductase activity"/>
    <property type="evidence" value="ECO:0007669"/>
    <property type="project" value="UniProtKB-EC"/>
</dbReference>
<evidence type="ECO:0000256" key="4">
    <source>
        <dbReference type="ARBA" id="ARBA00022989"/>
    </source>
</evidence>
<dbReference type="Pfam" id="PF01565">
    <property type="entry name" value="FAD_binding_4"/>
    <property type="match status" value="1"/>
</dbReference>
<evidence type="ECO:0000259" key="7">
    <source>
        <dbReference type="PROSITE" id="PS51387"/>
    </source>
</evidence>
<dbReference type="PROSITE" id="PS51387">
    <property type="entry name" value="FAD_PCMH"/>
    <property type="match status" value="1"/>
</dbReference>
<comment type="caution">
    <text evidence="8">The sequence shown here is derived from an EMBL/GenBank/DDBJ whole genome shotgun (WGS) entry which is preliminary data.</text>
</comment>
<protein>
    <recommendedName>
        <fullName evidence="2">Delta(24)-sterol reductase</fullName>
        <ecNumber evidence="2">1.3.1.72</ecNumber>
    </recommendedName>
</protein>
<dbReference type="GO" id="GO:0000246">
    <property type="term" value="F:Delta24(24-1) sterol reductase activity"/>
    <property type="evidence" value="ECO:0007669"/>
    <property type="project" value="TreeGrafter"/>
</dbReference>
<comment type="subcellular location">
    <subcellularLocation>
        <location evidence="1">Membrane</location>
        <topology evidence="1">Single-pass membrane protein</topology>
    </subcellularLocation>
</comment>
<evidence type="ECO:0000256" key="2">
    <source>
        <dbReference type="ARBA" id="ARBA00012405"/>
    </source>
</evidence>
<dbReference type="AlphaFoldDB" id="A0A1Q8RFG7"/>
<name>A0A1Q8RFG7_9PEZI</name>
<accession>A0A1Q8RFG7</accession>
<dbReference type="InterPro" id="IPR040165">
    <property type="entry name" value="Diminuto-like"/>
</dbReference>
<keyword evidence="6" id="KW-0472">Membrane</keyword>
<evidence type="ECO:0000256" key="5">
    <source>
        <dbReference type="ARBA" id="ARBA00023002"/>
    </source>
</evidence>
<evidence type="ECO:0000313" key="9">
    <source>
        <dbReference type="Proteomes" id="UP000186583"/>
    </source>
</evidence>
<keyword evidence="4" id="KW-1133">Transmembrane helix</keyword>
<gene>
    <name evidence="8" type="ORF">CCHL11_09634</name>
</gene>
<keyword evidence="3" id="KW-0812">Transmembrane</keyword>
<dbReference type="GO" id="GO:0008202">
    <property type="term" value="P:steroid metabolic process"/>
    <property type="evidence" value="ECO:0007669"/>
    <property type="project" value="TreeGrafter"/>
</dbReference>
<evidence type="ECO:0000256" key="6">
    <source>
        <dbReference type="ARBA" id="ARBA00023136"/>
    </source>
</evidence>
<dbReference type="GO" id="GO:0071949">
    <property type="term" value="F:FAD binding"/>
    <property type="evidence" value="ECO:0007669"/>
    <property type="project" value="InterPro"/>
</dbReference>
<reference evidence="8 9" key="1">
    <citation type="submission" date="2016-11" db="EMBL/GenBank/DDBJ databases">
        <title>Draft Genome Assembly of Colletotrichum chlorophyti a pathogen of herbaceous plants.</title>
        <authorList>
            <person name="Gan P."/>
            <person name="Narusaka M."/>
            <person name="Tsushima A."/>
            <person name="Narusaka Y."/>
            <person name="Takano Y."/>
            <person name="Shirasu K."/>
        </authorList>
    </citation>
    <scope>NUCLEOTIDE SEQUENCE [LARGE SCALE GENOMIC DNA]</scope>
    <source>
        <strain evidence="8 9">NTL11</strain>
    </source>
</reference>
<keyword evidence="5" id="KW-0560">Oxidoreductase</keyword>
<dbReference type="SUPFAM" id="SSF56176">
    <property type="entry name" value="FAD-binding/transporter-associated domain-like"/>
    <property type="match status" value="1"/>
</dbReference>
<organism evidence="8 9">
    <name type="scientific">Colletotrichum chlorophyti</name>
    <dbReference type="NCBI Taxonomy" id="708187"/>
    <lineage>
        <taxon>Eukaryota</taxon>
        <taxon>Fungi</taxon>
        <taxon>Dikarya</taxon>
        <taxon>Ascomycota</taxon>
        <taxon>Pezizomycotina</taxon>
        <taxon>Sordariomycetes</taxon>
        <taxon>Hypocreomycetidae</taxon>
        <taxon>Glomerellales</taxon>
        <taxon>Glomerellaceae</taxon>
        <taxon>Colletotrichum</taxon>
    </lineage>
</organism>
<dbReference type="Proteomes" id="UP000186583">
    <property type="component" value="Unassembled WGS sequence"/>
</dbReference>
<dbReference type="STRING" id="708187.A0A1Q8RFG7"/>
<dbReference type="OrthoDB" id="415825at2759"/>
<evidence type="ECO:0000313" key="8">
    <source>
        <dbReference type="EMBL" id="OLN83080.1"/>
    </source>
</evidence>
<proteinExistence type="predicted"/>
<evidence type="ECO:0000256" key="3">
    <source>
        <dbReference type="ARBA" id="ARBA00022692"/>
    </source>
</evidence>
<dbReference type="PANTHER" id="PTHR10801:SF0">
    <property type="entry name" value="DELTA(24)-STEROL REDUCTASE"/>
    <property type="match status" value="1"/>
</dbReference>